<feature type="region of interest" description="Disordered" evidence="1">
    <location>
        <begin position="27"/>
        <end position="60"/>
    </location>
</feature>
<dbReference type="AlphaFoldDB" id="A0A2T7EF29"/>
<dbReference type="Proteomes" id="UP000244336">
    <property type="component" value="Chromosome 3"/>
</dbReference>
<gene>
    <name evidence="2" type="ORF">GQ55_3G307400</name>
</gene>
<dbReference type="Gramene" id="PUZ66435">
    <property type="protein sequence ID" value="PUZ66435"/>
    <property type="gene ID" value="GQ55_3G307400"/>
</dbReference>
<evidence type="ECO:0000313" key="2">
    <source>
        <dbReference type="EMBL" id="PUZ66435.1"/>
    </source>
</evidence>
<accession>A0A2T7EF29</accession>
<evidence type="ECO:0000256" key="1">
    <source>
        <dbReference type="SAM" id="MobiDB-lite"/>
    </source>
</evidence>
<protein>
    <submittedName>
        <fullName evidence="2">Uncharacterized protein</fullName>
    </submittedName>
</protein>
<keyword evidence="3" id="KW-1185">Reference proteome</keyword>
<sequence>MLVRRLALAIASWPWAGRLEVRRGTGKGRRRACRQWGERRAADDRPGQDQGTCAARAPTG</sequence>
<evidence type="ECO:0000313" key="3">
    <source>
        <dbReference type="Proteomes" id="UP000244336"/>
    </source>
</evidence>
<reference evidence="2 3" key="1">
    <citation type="submission" date="2018-04" db="EMBL/GenBank/DDBJ databases">
        <title>WGS assembly of Panicum hallii var. hallii HAL2.</title>
        <authorList>
            <person name="Lovell J."/>
            <person name="Jenkins J."/>
            <person name="Lowry D."/>
            <person name="Mamidi S."/>
            <person name="Sreedasyam A."/>
            <person name="Weng X."/>
            <person name="Barry K."/>
            <person name="Bonette J."/>
            <person name="Campitelli B."/>
            <person name="Daum C."/>
            <person name="Gordon S."/>
            <person name="Gould B."/>
            <person name="Lipzen A."/>
            <person name="MacQueen A."/>
            <person name="Palacio-Mejia J."/>
            <person name="Plott C."/>
            <person name="Shakirov E."/>
            <person name="Shu S."/>
            <person name="Yoshinaga Y."/>
            <person name="Zane M."/>
            <person name="Rokhsar D."/>
            <person name="Grimwood J."/>
            <person name="Schmutz J."/>
            <person name="Juenger T."/>
        </authorList>
    </citation>
    <scope>NUCLEOTIDE SEQUENCE [LARGE SCALE GENOMIC DNA]</scope>
    <source>
        <strain evidence="3">cv. HAL2</strain>
    </source>
</reference>
<dbReference type="EMBL" id="CM009751">
    <property type="protein sequence ID" value="PUZ66435.1"/>
    <property type="molecule type" value="Genomic_DNA"/>
</dbReference>
<feature type="compositionally biased region" description="Basic and acidic residues" evidence="1">
    <location>
        <begin position="36"/>
        <end position="47"/>
    </location>
</feature>
<name>A0A2T7EF29_9POAL</name>
<proteinExistence type="predicted"/>
<organism evidence="2 3">
    <name type="scientific">Panicum hallii var. hallii</name>
    <dbReference type="NCBI Taxonomy" id="1504633"/>
    <lineage>
        <taxon>Eukaryota</taxon>
        <taxon>Viridiplantae</taxon>
        <taxon>Streptophyta</taxon>
        <taxon>Embryophyta</taxon>
        <taxon>Tracheophyta</taxon>
        <taxon>Spermatophyta</taxon>
        <taxon>Magnoliopsida</taxon>
        <taxon>Liliopsida</taxon>
        <taxon>Poales</taxon>
        <taxon>Poaceae</taxon>
        <taxon>PACMAD clade</taxon>
        <taxon>Panicoideae</taxon>
        <taxon>Panicodae</taxon>
        <taxon>Paniceae</taxon>
        <taxon>Panicinae</taxon>
        <taxon>Panicum</taxon>
        <taxon>Panicum sect. Panicum</taxon>
    </lineage>
</organism>